<organism evidence="1 2">
    <name type="scientific">Paraphoma chrysanthemicola</name>
    <dbReference type="NCBI Taxonomy" id="798071"/>
    <lineage>
        <taxon>Eukaryota</taxon>
        <taxon>Fungi</taxon>
        <taxon>Dikarya</taxon>
        <taxon>Ascomycota</taxon>
        <taxon>Pezizomycotina</taxon>
        <taxon>Dothideomycetes</taxon>
        <taxon>Pleosporomycetidae</taxon>
        <taxon>Pleosporales</taxon>
        <taxon>Pleosporineae</taxon>
        <taxon>Phaeosphaeriaceae</taxon>
        <taxon>Paraphoma</taxon>
    </lineage>
</organism>
<name>A0A8K0QTX6_9PLEO</name>
<dbReference type="AlphaFoldDB" id="A0A8K0QTX6"/>
<gene>
    <name evidence="1" type="ORF">FB567DRAFT_633962</name>
</gene>
<reference evidence="1" key="1">
    <citation type="journal article" date="2021" name="Nat. Commun.">
        <title>Genetic determinants of endophytism in the Arabidopsis root mycobiome.</title>
        <authorList>
            <person name="Mesny F."/>
            <person name="Miyauchi S."/>
            <person name="Thiergart T."/>
            <person name="Pickel B."/>
            <person name="Atanasova L."/>
            <person name="Karlsson M."/>
            <person name="Huettel B."/>
            <person name="Barry K.W."/>
            <person name="Haridas S."/>
            <person name="Chen C."/>
            <person name="Bauer D."/>
            <person name="Andreopoulos W."/>
            <person name="Pangilinan J."/>
            <person name="LaButti K."/>
            <person name="Riley R."/>
            <person name="Lipzen A."/>
            <person name="Clum A."/>
            <person name="Drula E."/>
            <person name="Henrissat B."/>
            <person name="Kohler A."/>
            <person name="Grigoriev I.V."/>
            <person name="Martin F.M."/>
            <person name="Hacquard S."/>
        </authorList>
    </citation>
    <scope>NUCLEOTIDE SEQUENCE</scope>
    <source>
        <strain evidence="1">MPI-SDFR-AT-0120</strain>
    </source>
</reference>
<evidence type="ECO:0000313" key="2">
    <source>
        <dbReference type="Proteomes" id="UP000813461"/>
    </source>
</evidence>
<dbReference type="EMBL" id="JAGMVJ010000028">
    <property type="protein sequence ID" value="KAH7070053.1"/>
    <property type="molecule type" value="Genomic_DNA"/>
</dbReference>
<sequence length="388" mass="41713">MVLYPDNPDRAQRARDLANDISFIQDAIIKIRDGMKKENEDAYELLEELAIKSGHLSLQGMIDKMKELLPESEKKRYEDLENKVKQQGKDVELSFQVISAVGAFGCFARLATGDFAWLCGQLVDLIHWISAIKAMIMAAANAAEGTGEVAGMVEMAEFALEQLREPRVPGDPALAGSGAEAAGSEVIEASADALQAAADSIAAGGELSADAARVAAEGASAAAESAIGIGGMALKGLRLFGNAMLLLSFLAAIGTIIADGVEGAKQRDELIDGIHELCAKRFVAEKLHLRAEGVRNLESRAIAIIFEKHSLQKFVEKGKMSQADADAGIAEETSDLVSKLLENYVIRDEDIKASLDALDKAPHYDHDDLKTVVEMRKWLDDHPGTDVK</sequence>
<protein>
    <submittedName>
        <fullName evidence="1">Uncharacterized protein</fullName>
    </submittedName>
</protein>
<evidence type="ECO:0000313" key="1">
    <source>
        <dbReference type="EMBL" id="KAH7070053.1"/>
    </source>
</evidence>
<comment type="caution">
    <text evidence="1">The sequence shown here is derived from an EMBL/GenBank/DDBJ whole genome shotgun (WGS) entry which is preliminary data.</text>
</comment>
<dbReference type="Proteomes" id="UP000813461">
    <property type="component" value="Unassembled WGS sequence"/>
</dbReference>
<keyword evidence="2" id="KW-1185">Reference proteome</keyword>
<accession>A0A8K0QTX6</accession>
<dbReference type="OrthoDB" id="4732610at2759"/>
<proteinExistence type="predicted"/>